<feature type="domain" description="Rhodopsin" evidence="8">
    <location>
        <begin position="25"/>
        <end position="285"/>
    </location>
</feature>
<reference evidence="9 10" key="1">
    <citation type="submission" date="2020-01" db="EMBL/GenBank/DDBJ databases">
        <title>Identification and distribution of gene clusters putatively required for synthesis of sphingolipid metabolism inhibitors in phylogenetically diverse species of the filamentous fungus Fusarium.</title>
        <authorList>
            <person name="Kim H.-S."/>
            <person name="Busman M."/>
            <person name="Brown D.W."/>
            <person name="Divon H."/>
            <person name="Uhlig S."/>
            <person name="Proctor R.H."/>
        </authorList>
    </citation>
    <scope>NUCLEOTIDE SEQUENCE [LARGE SCALE GENOMIC DNA]</scope>
    <source>
        <strain evidence="9 10">NRRL 13308</strain>
    </source>
</reference>
<proteinExistence type="inferred from homology"/>
<dbReference type="Proteomes" id="UP000536711">
    <property type="component" value="Unassembled WGS sequence"/>
</dbReference>
<keyword evidence="2 7" id="KW-0812">Transmembrane</keyword>
<comment type="subcellular location">
    <subcellularLocation>
        <location evidence="1">Membrane</location>
        <topology evidence="1">Multi-pass membrane protein</topology>
    </subcellularLocation>
</comment>
<dbReference type="OrthoDB" id="3903189at2759"/>
<evidence type="ECO:0000256" key="7">
    <source>
        <dbReference type="SAM" id="Phobius"/>
    </source>
</evidence>
<organism evidence="9 10">
    <name type="scientific">Fusarium acutatum</name>
    <dbReference type="NCBI Taxonomy" id="78861"/>
    <lineage>
        <taxon>Eukaryota</taxon>
        <taxon>Fungi</taxon>
        <taxon>Dikarya</taxon>
        <taxon>Ascomycota</taxon>
        <taxon>Pezizomycotina</taxon>
        <taxon>Sordariomycetes</taxon>
        <taxon>Hypocreomycetidae</taxon>
        <taxon>Hypocreales</taxon>
        <taxon>Nectriaceae</taxon>
        <taxon>Fusarium</taxon>
        <taxon>Fusarium fujikuroi species complex</taxon>
    </lineage>
</organism>
<dbReference type="InterPro" id="IPR052337">
    <property type="entry name" value="SAT4-like"/>
</dbReference>
<evidence type="ECO:0000256" key="3">
    <source>
        <dbReference type="ARBA" id="ARBA00022989"/>
    </source>
</evidence>
<feature type="region of interest" description="Disordered" evidence="6">
    <location>
        <begin position="291"/>
        <end position="364"/>
    </location>
</feature>
<feature type="transmembrane region" description="Helical" evidence="7">
    <location>
        <begin position="191"/>
        <end position="216"/>
    </location>
</feature>
<evidence type="ECO:0000256" key="4">
    <source>
        <dbReference type="ARBA" id="ARBA00023136"/>
    </source>
</evidence>
<feature type="transmembrane region" description="Helical" evidence="7">
    <location>
        <begin position="228"/>
        <end position="250"/>
    </location>
</feature>
<evidence type="ECO:0000259" key="8">
    <source>
        <dbReference type="Pfam" id="PF20684"/>
    </source>
</evidence>
<keyword evidence="3 7" id="KW-1133">Transmembrane helix</keyword>
<evidence type="ECO:0000256" key="5">
    <source>
        <dbReference type="ARBA" id="ARBA00038359"/>
    </source>
</evidence>
<evidence type="ECO:0000256" key="2">
    <source>
        <dbReference type="ARBA" id="ARBA00022692"/>
    </source>
</evidence>
<comment type="caution">
    <text evidence="9">The sequence shown here is derived from an EMBL/GenBank/DDBJ whole genome shotgun (WGS) entry which is preliminary data.</text>
</comment>
<feature type="compositionally biased region" description="Polar residues" evidence="6">
    <location>
        <begin position="295"/>
        <end position="306"/>
    </location>
</feature>
<dbReference type="AlphaFoldDB" id="A0A8H4JIG9"/>
<evidence type="ECO:0000313" key="10">
    <source>
        <dbReference type="Proteomes" id="UP000536711"/>
    </source>
</evidence>
<dbReference type="Pfam" id="PF20684">
    <property type="entry name" value="Fung_rhodopsin"/>
    <property type="match status" value="1"/>
</dbReference>
<dbReference type="EMBL" id="JAADJF010000253">
    <property type="protein sequence ID" value="KAF4430461.1"/>
    <property type="molecule type" value="Genomic_DNA"/>
</dbReference>
<evidence type="ECO:0000256" key="1">
    <source>
        <dbReference type="ARBA" id="ARBA00004141"/>
    </source>
</evidence>
<comment type="similarity">
    <text evidence="5">Belongs to the SAT4 family.</text>
</comment>
<evidence type="ECO:0000256" key="6">
    <source>
        <dbReference type="SAM" id="MobiDB-lite"/>
    </source>
</evidence>
<accession>A0A8H4JIG9</accession>
<feature type="transmembrane region" description="Helical" evidence="7">
    <location>
        <begin position="262"/>
        <end position="284"/>
    </location>
</feature>
<feature type="transmembrane region" description="Helical" evidence="7">
    <location>
        <begin position="40"/>
        <end position="60"/>
    </location>
</feature>
<feature type="transmembrane region" description="Helical" evidence="7">
    <location>
        <begin position="129"/>
        <end position="153"/>
    </location>
</feature>
<gene>
    <name evidence="9" type="ORF">FACUT_8827</name>
</gene>
<keyword evidence="10" id="KW-1185">Reference proteome</keyword>
<name>A0A8H4JIG9_9HYPO</name>
<sequence>MDFLHKLLVESWVLWVLGLFVVVCRLISRRMKLRKWSRLAIEDYLMVFALINFTGVVVSINEVAKNGSNYMPADVAAKLTPEGRQQAIIGSKMTFVLEIFALTCTWTIKACLLFLYARLTQGTSIRQKWAVRFVSAFCAVTYIVVTFMFVFFWCSPTPEYWSVPVNPKKSESAIESWKGIELMTKVQCATYYNHMIFATACNIASDIMLILLPIPIVINISLPKKRKIGLCCVFGLGLFNILAAVLNRYYNFSNPNSYVFLYWYVAEGGVALWVGNLPLCWPVLRLALGSKGDSTDPSSYPNTPYRNGSYPEGSARRRTQGLHPLSGKPSIWSKLEDEDGVRTDVSPEQGSQIELVDQHGPDLLQRPYRAEAKISSGTQQHERARSGQITVVTSVEVSSKQT</sequence>
<dbReference type="InterPro" id="IPR049326">
    <property type="entry name" value="Rhodopsin_dom_fungi"/>
</dbReference>
<dbReference type="PANTHER" id="PTHR33048:SF110">
    <property type="entry name" value="UBID FAMILY DECARBOXYLASE"/>
    <property type="match status" value="1"/>
</dbReference>
<dbReference type="PANTHER" id="PTHR33048">
    <property type="entry name" value="PTH11-LIKE INTEGRAL MEMBRANE PROTEIN (AFU_ORTHOLOGUE AFUA_5G11245)"/>
    <property type="match status" value="1"/>
</dbReference>
<dbReference type="GO" id="GO:0016020">
    <property type="term" value="C:membrane"/>
    <property type="evidence" value="ECO:0007669"/>
    <property type="project" value="UniProtKB-SubCell"/>
</dbReference>
<keyword evidence="4 7" id="KW-0472">Membrane</keyword>
<protein>
    <submittedName>
        <fullName evidence="9">Integral membrane PTH11</fullName>
    </submittedName>
</protein>
<feature type="transmembrane region" description="Helical" evidence="7">
    <location>
        <begin position="99"/>
        <end position="117"/>
    </location>
</feature>
<feature type="transmembrane region" description="Helical" evidence="7">
    <location>
        <begin position="12"/>
        <end position="28"/>
    </location>
</feature>
<evidence type="ECO:0000313" key="9">
    <source>
        <dbReference type="EMBL" id="KAF4430461.1"/>
    </source>
</evidence>